<dbReference type="PANTHER" id="PTHR13887">
    <property type="entry name" value="GLUTATHIONE S-TRANSFERASE KAPPA"/>
    <property type="match status" value="1"/>
</dbReference>
<evidence type="ECO:0000256" key="1">
    <source>
        <dbReference type="ARBA" id="ARBA00005791"/>
    </source>
</evidence>
<evidence type="ECO:0000256" key="4">
    <source>
        <dbReference type="ARBA" id="ARBA00023157"/>
    </source>
</evidence>
<reference evidence="8 9" key="1">
    <citation type="journal article" date="2018" name="Nat. Biotechnol.">
        <title>A standardized bacterial taxonomy based on genome phylogeny substantially revises the tree of life.</title>
        <authorList>
            <person name="Parks D.H."/>
            <person name="Chuvochina M."/>
            <person name="Waite D.W."/>
            <person name="Rinke C."/>
            <person name="Skarshewski A."/>
            <person name="Chaumeil P.A."/>
            <person name="Hugenholtz P."/>
        </authorList>
    </citation>
    <scope>NUCLEOTIDE SEQUENCE [LARGE SCALE GENOMIC DNA]</scope>
    <source>
        <strain evidence="8">UBA12021</strain>
    </source>
</reference>
<gene>
    <name evidence="8" type="ORF">DIU24_01625</name>
</gene>
<dbReference type="InterPro" id="IPR036249">
    <property type="entry name" value="Thioredoxin-like_sf"/>
</dbReference>
<evidence type="ECO:0000256" key="6">
    <source>
        <dbReference type="SAM" id="Phobius"/>
    </source>
</evidence>
<keyword evidence="6" id="KW-0812">Transmembrane</keyword>
<dbReference type="PROSITE" id="PS51352">
    <property type="entry name" value="THIOREDOXIN_2"/>
    <property type="match status" value="1"/>
</dbReference>
<comment type="similarity">
    <text evidence="1">Belongs to the thioredoxin family. DsbA subfamily.</text>
</comment>
<keyword evidence="6" id="KW-0472">Membrane</keyword>
<dbReference type="Gene3D" id="3.40.30.10">
    <property type="entry name" value="Glutaredoxin"/>
    <property type="match status" value="1"/>
</dbReference>
<feature type="domain" description="Thioredoxin" evidence="7">
    <location>
        <begin position="65"/>
        <end position="258"/>
    </location>
</feature>
<name>A0A656PN07_UNCKA</name>
<protein>
    <submittedName>
        <fullName evidence="8">Disulfide bond formation protein DsbA</fullName>
    </submittedName>
</protein>
<evidence type="ECO:0000256" key="2">
    <source>
        <dbReference type="ARBA" id="ARBA00022729"/>
    </source>
</evidence>
<feature type="transmembrane region" description="Helical" evidence="6">
    <location>
        <begin position="20"/>
        <end position="38"/>
    </location>
</feature>
<evidence type="ECO:0000259" key="7">
    <source>
        <dbReference type="PROSITE" id="PS51352"/>
    </source>
</evidence>
<accession>A0A656PN07</accession>
<dbReference type="Pfam" id="PF13462">
    <property type="entry name" value="Thioredoxin_4"/>
    <property type="match status" value="1"/>
</dbReference>
<evidence type="ECO:0000256" key="5">
    <source>
        <dbReference type="ARBA" id="ARBA00023284"/>
    </source>
</evidence>
<evidence type="ECO:0000313" key="8">
    <source>
        <dbReference type="EMBL" id="HCQ40392.1"/>
    </source>
</evidence>
<organism evidence="8 9">
    <name type="scientific">candidate division WWE3 bacterium</name>
    <dbReference type="NCBI Taxonomy" id="2053526"/>
    <lineage>
        <taxon>Bacteria</taxon>
        <taxon>Katanobacteria</taxon>
    </lineage>
</organism>
<dbReference type="SUPFAM" id="SSF52833">
    <property type="entry name" value="Thioredoxin-like"/>
    <property type="match status" value="1"/>
</dbReference>
<dbReference type="AlphaFoldDB" id="A0A656PN07"/>
<dbReference type="Proteomes" id="UP000262056">
    <property type="component" value="Unassembled WGS sequence"/>
</dbReference>
<keyword evidence="2" id="KW-0732">Signal</keyword>
<proteinExistence type="inferred from homology"/>
<keyword evidence="6" id="KW-1133">Transmembrane helix</keyword>
<keyword evidence="5" id="KW-0676">Redox-active center</keyword>
<keyword evidence="4" id="KW-1015">Disulfide bond</keyword>
<dbReference type="InterPro" id="IPR013766">
    <property type="entry name" value="Thioredoxin_domain"/>
</dbReference>
<keyword evidence="3" id="KW-0560">Oxidoreductase</keyword>
<dbReference type="PANTHER" id="PTHR13887:SF14">
    <property type="entry name" value="DISULFIDE BOND FORMATION PROTEIN D"/>
    <property type="match status" value="1"/>
</dbReference>
<dbReference type="GO" id="GO:0016491">
    <property type="term" value="F:oxidoreductase activity"/>
    <property type="evidence" value="ECO:0007669"/>
    <property type="project" value="UniProtKB-KW"/>
</dbReference>
<evidence type="ECO:0000256" key="3">
    <source>
        <dbReference type="ARBA" id="ARBA00023002"/>
    </source>
</evidence>
<comment type="caution">
    <text evidence="8">The sequence shown here is derived from an EMBL/GenBank/DDBJ whole genome shotgun (WGS) entry which is preliminary data.</text>
</comment>
<dbReference type="InterPro" id="IPR012336">
    <property type="entry name" value="Thioredoxin-like_fold"/>
</dbReference>
<dbReference type="EMBL" id="DQFB01000003">
    <property type="protein sequence ID" value="HCQ40392.1"/>
    <property type="molecule type" value="Genomic_DNA"/>
</dbReference>
<sequence>MTEEKNSSPLKNILSGNFNIALVLILIVASFVIGSLYTKVKYLEKGAAVAGTTTTGTNQAAGAPAAAGAPQPQVAAKKPEVTNADWYRGNKNAKVVMVEYSDLECPFCIKFHPTMQQVMKEYGDKVKWVYRHYPLSFHANAQKEAEAAECAGKLGGNESFWKYADAIFSRTSGNGTGFALDKLVPLAKELGLNESSFKQCLDSGEMAQKVKDQMAKGSEEGVTGTPGTIIIDAKGNTQLVPGALPFEKVKPMIDKALQS</sequence>
<evidence type="ECO:0000313" key="9">
    <source>
        <dbReference type="Proteomes" id="UP000262056"/>
    </source>
</evidence>